<protein>
    <submittedName>
        <fullName evidence="5">Amino-acid racemase</fullName>
    </submittedName>
</protein>
<feature type="domain" description="Alanine racemase N-terminal" evidence="4">
    <location>
        <begin position="10"/>
        <end position="225"/>
    </location>
</feature>
<dbReference type="RefSeq" id="WP_066336937.1">
    <property type="nucleotide sequence ID" value="NZ_CP017688.1"/>
</dbReference>
<dbReference type="InterPro" id="IPR029066">
    <property type="entry name" value="PLP-binding_barrel"/>
</dbReference>
<dbReference type="AlphaFoldDB" id="A0A1B9DKG5"/>
<evidence type="ECO:0000313" key="6">
    <source>
        <dbReference type="Proteomes" id="UP000093510"/>
    </source>
</evidence>
<reference evidence="5 6" key="1">
    <citation type="submission" date="2016-03" db="EMBL/GenBank/DDBJ databases">
        <authorList>
            <person name="Ploux O."/>
        </authorList>
    </citation>
    <scope>NUCLEOTIDE SEQUENCE [LARGE SCALE GENOMIC DNA]</scope>
    <source>
        <strain evidence="5 6">LPB0076</strain>
    </source>
</reference>
<dbReference type="PANTHER" id="PTHR30511">
    <property type="entry name" value="ALANINE RACEMASE"/>
    <property type="match status" value="1"/>
</dbReference>
<dbReference type="Pfam" id="PF01168">
    <property type="entry name" value="Ala_racemase_N"/>
    <property type="match status" value="1"/>
</dbReference>
<dbReference type="GO" id="GO:0005829">
    <property type="term" value="C:cytosol"/>
    <property type="evidence" value="ECO:0007669"/>
    <property type="project" value="TreeGrafter"/>
</dbReference>
<dbReference type="InterPro" id="IPR000821">
    <property type="entry name" value="Ala_racemase"/>
</dbReference>
<evidence type="ECO:0000259" key="4">
    <source>
        <dbReference type="Pfam" id="PF01168"/>
    </source>
</evidence>
<evidence type="ECO:0000313" key="5">
    <source>
        <dbReference type="EMBL" id="OCB70192.1"/>
    </source>
</evidence>
<keyword evidence="3" id="KW-0413">Isomerase</keyword>
<keyword evidence="6" id="KW-1185">Reference proteome</keyword>
<dbReference type="Proteomes" id="UP000093510">
    <property type="component" value="Unassembled WGS sequence"/>
</dbReference>
<dbReference type="PANTHER" id="PTHR30511:SF3">
    <property type="entry name" value="LYSINE RACEMASE"/>
    <property type="match status" value="1"/>
</dbReference>
<sequence>MAFIKLYRNKLEENFQFLDTIFKSRNIQWGVVSKLLCGNEIYLKEIIALGVREIHDSRISNLRKIKSLDPSVQTVYIKPPAKRSIEDIVRYADVSFNTEIYTIEMLSKEAQKQNKVHQIIIMIEMGDLREGVMGEELIEFYGAILKLPNIEILGIGTNLNCLSGIMPTQDKLIQLSLYKQLIEAKFNIHIPWVSGGTSVAIPLILKNARPMAVNHFRIGEALFFGKDLFSGDTIQGMHNDVFKLYTEIIEITEKPDAPIGELGESGVGSTYAPDESEDLGETSLRAILDIGLLDMQPQYIEADDLDITIIDASSDMLVVDISNSKKNYKIGDLISFKIKYMGALYLLSSDYIEKTIG</sequence>
<keyword evidence="2" id="KW-0663">Pyridoxal phosphate</keyword>
<organism evidence="5 6">
    <name type="scientific">Flavobacterium crassostreae</name>
    <dbReference type="NCBI Taxonomy" id="1763534"/>
    <lineage>
        <taxon>Bacteria</taxon>
        <taxon>Pseudomonadati</taxon>
        <taxon>Bacteroidota</taxon>
        <taxon>Flavobacteriia</taxon>
        <taxon>Flavobacteriales</taxon>
        <taxon>Flavobacteriaceae</taxon>
        <taxon>Flavobacterium</taxon>
    </lineage>
</organism>
<comment type="caution">
    <text evidence="5">The sequence shown here is derived from an EMBL/GenBank/DDBJ whole genome shotgun (WGS) entry which is preliminary data.</text>
</comment>
<dbReference type="GO" id="GO:0030170">
    <property type="term" value="F:pyridoxal phosphate binding"/>
    <property type="evidence" value="ECO:0007669"/>
    <property type="project" value="TreeGrafter"/>
</dbReference>
<proteinExistence type="predicted"/>
<dbReference type="CDD" id="cd06815">
    <property type="entry name" value="PLPDE_III_AR_like_1"/>
    <property type="match status" value="1"/>
</dbReference>
<evidence type="ECO:0000256" key="3">
    <source>
        <dbReference type="ARBA" id="ARBA00023235"/>
    </source>
</evidence>
<dbReference type="InterPro" id="IPR001608">
    <property type="entry name" value="Ala_racemase_N"/>
</dbReference>
<evidence type="ECO:0000256" key="1">
    <source>
        <dbReference type="ARBA" id="ARBA00001933"/>
    </source>
</evidence>
<accession>A0A1B9DKG5</accession>
<dbReference type="OrthoDB" id="504078at2"/>
<evidence type="ECO:0000256" key="2">
    <source>
        <dbReference type="ARBA" id="ARBA00022898"/>
    </source>
</evidence>
<dbReference type="EMBL" id="LVEP01000064">
    <property type="protein sequence ID" value="OCB70192.1"/>
    <property type="molecule type" value="Genomic_DNA"/>
</dbReference>
<gene>
    <name evidence="5" type="ORF">LPBF_12160</name>
</gene>
<dbReference type="Gene3D" id="3.20.20.10">
    <property type="entry name" value="Alanine racemase"/>
    <property type="match status" value="1"/>
</dbReference>
<dbReference type="SUPFAM" id="SSF51419">
    <property type="entry name" value="PLP-binding barrel"/>
    <property type="match status" value="1"/>
</dbReference>
<comment type="cofactor">
    <cofactor evidence="1">
        <name>pyridoxal 5'-phosphate</name>
        <dbReference type="ChEBI" id="CHEBI:597326"/>
    </cofactor>
</comment>
<dbReference type="GO" id="GO:0008784">
    <property type="term" value="F:alanine racemase activity"/>
    <property type="evidence" value="ECO:0007669"/>
    <property type="project" value="TreeGrafter"/>
</dbReference>
<dbReference type="STRING" id="1763534.GCA_001831475_01501"/>
<name>A0A1B9DKG5_9FLAO</name>